<feature type="domain" description="ABC transporter" evidence="8">
    <location>
        <begin position="8"/>
        <end position="242"/>
    </location>
</feature>
<comment type="caution">
    <text evidence="9">The sequence shown here is derived from an EMBL/GenBank/DDBJ whole genome shotgun (WGS) entry which is preliminary data.</text>
</comment>
<evidence type="ECO:0000256" key="3">
    <source>
        <dbReference type="ARBA" id="ARBA00022475"/>
    </source>
</evidence>
<gene>
    <name evidence="9" type="ORF">ENT78_06260</name>
</gene>
<keyword evidence="2" id="KW-0813">Transport</keyword>
<evidence type="ECO:0000256" key="2">
    <source>
        <dbReference type="ARBA" id="ARBA00022448"/>
    </source>
</evidence>
<keyword evidence="4" id="KW-0547">Nucleotide-binding</keyword>
<name>A0A7V4KDP4_FERPE</name>
<evidence type="ECO:0000256" key="4">
    <source>
        <dbReference type="ARBA" id="ARBA00022741"/>
    </source>
</evidence>
<dbReference type="PROSITE" id="PS50893">
    <property type="entry name" value="ABC_TRANSPORTER_2"/>
    <property type="match status" value="1"/>
</dbReference>
<dbReference type="GO" id="GO:0043190">
    <property type="term" value="C:ATP-binding cassette (ABC) transporter complex"/>
    <property type="evidence" value="ECO:0007669"/>
    <property type="project" value="TreeGrafter"/>
</dbReference>
<dbReference type="Pfam" id="PF00005">
    <property type="entry name" value="ABC_tran"/>
    <property type="match status" value="1"/>
</dbReference>
<dbReference type="GO" id="GO:0005524">
    <property type="term" value="F:ATP binding"/>
    <property type="evidence" value="ECO:0007669"/>
    <property type="project" value="UniProtKB-KW"/>
</dbReference>
<keyword evidence="7" id="KW-0472">Membrane</keyword>
<reference evidence="9" key="1">
    <citation type="journal article" date="2020" name="mSystems">
        <title>Genome- and Community-Level Interaction Insights into Carbon Utilization and Element Cycling Functions of Hydrothermarchaeota in Hydrothermal Sediment.</title>
        <authorList>
            <person name="Zhou Z."/>
            <person name="Liu Y."/>
            <person name="Xu W."/>
            <person name="Pan J."/>
            <person name="Luo Z.H."/>
            <person name="Li M."/>
        </authorList>
    </citation>
    <scope>NUCLEOTIDE SEQUENCE [LARGE SCALE GENOMIC DNA]</scope>
    <source>
        <strain evidence="9">SpSt-61</strain>
    </source>
</reference>
<evidence type="ECO:0000256" key="5">
    <source>
        <dbReference type="ARBA" id="ARBA00022840"/>
    </source>
</evidence>
<dbReference type="Gene3D" id="3.40.50.300">
    <property type="entry name" value="P-loop containing nucleotide triphosphate hydrolases"/>
    <property type="match status" value="1"/>
</dbReference>
<dbReference type="EMBL" id="DSZZ01000288">
    <property type="protein sequence ID" value="HGU53105.1"/>
    <property type="molecule type" value="Genomic_DNA"/>
</dbReference>
<evidence type="ECO:0000259" key="8">
    <source>
        <dbReference type="PROSITE" id="PS50893"/>
    </source>
</evidence>
<dbReference type="AlphaFoldDB" id="A0A7V4KDP4"/>
<dbReference type="PANTHER" id="PTHR43553">
    <property type="entry name" value="HEAVY METAL TRANSPORTER"/>
    <property type="match status" value="1"/>
</dbReference>
<sequence length="242" mass="27711">MRKRKTQSKITNVTCEKFGAKVEDSVLFENVNVSLNVGQLAVLYGPRGSGKSAFLRSFALLNQEVYPNIEYAGNVYFDDRSIFQMDEKEVRQIVTYLDTNFLESLDYLNFKELIRLVFGSSYKFKIEDHARELDNFGVLKALYKFEKTPISSLYVLEKIGLLLFVSSLRQSSILILDCLLDHLDDEHVESVTRMLKGLSEYKLIILATRTLKRFIGLGDVLIVMKSGQVKFYGDPKEYVLGV</sequence>
<evidence type="ECO:0000313" key="9">
    <source>
        <dbReference type="EMBL" id="HGU53105.1"/>
    </source>
</evidence>
<dbReference type="InterPro" id="IPR003439">
    <property type="entry name" value="ABC_transporter-like_ATP-bd"/>
</dbReference>
<evidence type="ECO:0000256" key="6">
    <source>
        <dbReference type="ARBA" id="ARBA00022967"/>
    </source>
</evidence>
<evidence type="ECO:0000256" key="7">
    <source>
        <dbReference type="ARBA" id="ARBA00023136"/>
    </source>
</evidence>
<dbReference type="GO" id="GO:0042626">
    <property type="term" value="F:ATPase-coupled transmembrane transporter activity"/>
    <property type="evidence" value="ECO:0007669"/>
    <property type="project" value="TreeGrafter"/>
</dbReference>
<keyword evidence="6" id="KW-1278">Translocase</keyword>
<organism evidence="9">
    <name type="scientific">Fervidobacterium pennivorans</name>
    <dbReference type="NCBI Taxonomy" id="93466"/>
    <lineage>
        <taxon>Bacteria</taxon>
        <taxon>Thermotogati</taxon>
        <taxon>Thermotogota</taxon>
        <taxon>Thermotogae</taxon>
        <taxon>Thermotogales</taxon>
        <taxon>Fervidobacteriaceae</taxon>
        <taxon>Fervidobacterium</taxon>
    </lineage>
</organism>
<dbReference type="PANTHER" id="PTHR43553:SF27">
    <property type="entry name" value="ENERGY-COUPLING FACTOR TRANSPORTER ATP-BINDING PROTEIN ECFA2"/>
    <property type="match status" value="1"/>
</dbReference>
<comment type="subcellular location">
    <subcellularLocation>
        <location evidence="1">Cell membrane</location>
        <topology evidence="1">Peripheral membrane protein</topology>
    </subcellularLocation>
</comment>
<accession>A0A7V4KDP4</accession>
<dbReference type="SUPFAM" id="SSF52540">
    <property type="entry name" value="P-loop containing nucleoside triphosphate hydrolases"/>
    <property type="match status" value="1"/>
</dbReference>
<keyword evidence="5 9" id="KW-0067">ATP-binding</keyword>
<protein>
    <submittedName>
        <fullName evidence="9">ATP-binding cassette domain-containing protein</fullName>
    </submittedName>
</protein>
<proteinExistence type="predicted"/>
<dbReference type="CDD" id="cd00267">
    <property type="entry name" value="ABC_ATPase"/>
    <property type="match status" value="1"/>
</dbReference>
<dbReference type="GO" id="GO:0016887">
    <property type="term" value="F:ATP hydrolysis activity"/>
    <property type="evidence" value="ECO:0007669"/>
    <property type="project" value="InterPro"/>
</dbReference>
<keyword evidence="3" id="KW-1003">Cell membrane</keyword>
<dbReference type="InterPro" id="IPR050095">
    <property type="entry name" value="ECF_ABC_transporter_ATP-bd"/>
</dbReference>
<evidence type="ECO:0000256" key="1">
    <source>
        <dbReference type="ARBA" id="ARBA00004202"/>
    </source>
</evidence>
<dbReference type="InterPro" id="IPR027417">
    <property type="entry name" value="P-loop_NTPase"/>
</dbReference>